<dbReference type="GO" id="GO:0016020">
    <property type="term" value="C:membrane"/>
    <property type="evidence" value="ECO:0007669"/>
    <property type="project" value="InterPro"/>
</dbReference>
<dbReference type="EnsemblMetazoa" id="XM_021046745.2">
    <property type="protein sequence ID" value="XP_020902404.1"/>
    <property type="gene ID" value="LOC110240925"/>
</dbReference>
<dbReference type="Proteomes" id="UP000887567">
    <property type="component" value="Unplaced"/>
</dbReference>
<organism evidence="1 2">
    <name type="scientific">Exaiptasia diaphana</name>
    <name type="common">Tropical sea anemone</name>
    <name type="synonym">Aiptasia pulchella</name>
    <dbReference type="NCBI Taxonomy" id="2652724"/>
    <lineage>
        <taxon>Eukaryota</taxon>
        <taxon>Metazoa</taxon>
        <taxon>Cnidaria</taxon>
        <taxon>Anthozoa</taxon>
        <taxon>Hexacorallia</taxon>
        <taxon>Actiniaria</taxon>
        <taxon>Aiptasiidae</taxon>
        <taxon>Exaiptasia</taxon>
    </lineage>
</organism>
<dbReference type="RefSeq" id="XP_020902404.1">
    <property type="nucleotide sequence ID" value="XM_021046745.2"/>
</dbReference>
<sequence>MQFLFLRLLSGIPSPVLVGAMIDATCTLWNTKCNVNQNCLNYDYSKLGRIIVTMGAPSQFLSLIFFGLSWHCSKDSTDSTTIAGKAGIENKGADLNDNLELNKLNDRRPRSESIVTSF</sequence>
<evidence type="ECO:0000313" key="1">
    <source>
        <dbReference type="EnsemblMetazoa" id="XP_020902404.1"/>
    </source>
</evidence>
<name>A0A913XCI0_EXADI</name>
<dbReference type="OrthoDB" id="5976368at2759"/>
<dbReference type="Pfam" id="PF03137">
    <property type="entry name" value="OATP"/>
    <property type="match status" value="1"/>
</dbReference>
<dbReference type="InterPro" id="IPR004156">
    <property type="entry name" value="OATP"/>
</dbReference>
<keyword evidence="2" id="KW-1185">Reference proteome</keyword>
<dbReference type="GeneID" id="110240925"/>
<evidence type="ECO:0000313" key="2">
    <source>
        <dbReference type="Proteomes" id="UP000887567"/>
    </source>
</evidence>
<proteinExistence type="predicted"/>
<dbReference type="GO" id="GO:0055085">
    <property type="term" value="P:transmembrane transport"/>
    <property type="evidence" value="ECO:0007669"/>
    <property type="project" value="InterPro"/>
</dbReference>
<accession>A0A913XCI0</accession>
<dbReference type="AlphaFoldDB" id="A0A913XCI0"/>
<dbReference type="PANTHER" id="PTHR11388:SF100">
    <property type="entry name" value="SOLUTE CARRIER ORGANIC ANION TRANSPORTER FAMILY MEMBER 4A1"/>
    <property type="match status" value="1"/>
</dbReference>
<dbReference type="KEGG" id="epa:110240925"/>
<dbReference type="PANTHER" id="PTHR11388">
    <property type="entry name" value="ORGANIC ANION TRANSPORTER"/>
    <property type="match status" value="1"/>
</dbReference>
<reference evidence="1" key="1">
    <citation type="submission" date="2022-11" db="UniProtKB">
        <authorList>
            <consortium name="EnsemblMetazoa"/>
        </authorList>
    </citation>
    <scope>IDENTIFICATION</scope>
</reference>
<protein>
    <submittedName>
        <fullName evidence="1">Uncharacterized protein</fullName>
    </submittedName>
</protein>